<dbReference type="InterPro" id="IPR046373">
    <property type="entry name" value="Acyl-CoA_Oxase/DH_mid-dom_sf"/>
</dbReference>
<organism evidence="10 11">
    <name type="scientific">Asanoa iriomotensis</name>
    <dbReference type="NCBI Taxonomy" id="234613"/>
    <lineage>
        <taxon>Bacteria</taxon>
        <taxon>Bacillati</taxon>
        <taxon>Actinomycetota</taxon>
        <taxon>Actinomycetes</taxon>
        <taxon>Micromonosporales</taxon>
        <taxon>Micromonosporaceae</taxon>
        <taxon>Asanoa</taxon>
    </lineage>
</organism>
<dbReference type="InterPro" id="IPR036250">
    <property type="entry name" value="AcylCo_DH-like_C"/>
</dbReference>
<dbReference type="CDD" id="cd00567">
    <property type="entry name" value="ACAD"/>
    <property type="match status" value="1"/>
</dbReference>
<dbReference type="SUPFAM" id="SSF47203">
    <property type="entry name" value="Acyl-CoA dehydrogenase C-terminal domain-like"/>
    <property type="match status" value="1"/>
</dbReference>
<dbReference type="Gene3D" id="1.20.140.10">
    <property type="entry name" value="Butyryl-CoA Dehydrogenase, subunit A, domain 3"/>
    <property type="match status" value="1"/>
</dbReference>
<keyword evidence="11" id="KW-1185">Reference proteome</keyword>
<sequence length="391" mass="41967">MNPFEIAGGEDLRPFEETTRAFVEREIAPVEDALRAGGATGIPADIRADLQKKAKANGLWCFATPAQYGGAGLTPTQMVAVLEQAVRHTYSLPDPGDGAFGYDPPVFLLEADDEQRATYLVPTVEEGRQWFVGITEPSGGSDPARAIQTRAEKTPNGWRITGRKQFISRVGEAEHGVVLARTGTTADKGGGISAFIVPRNSAGLTYRKVAVIRDHHTYEVALDGVEVPDANLLGEPGRGFELAKRWLARGRLSLAARSIGVAQLALEMSLAYAGQRSTFGKPLADRQGIQWMLADCAVELYAARLIVRDAAATVEAGGAGAAVKTSTAKMVATETAYTVVDRAMQIHGGIGLCQEMPLEHWLRALRVNRVVEGATEVQKLIIARGLLPRRG</sequence>
<comment type="similarity">
    <text evidence="2 6">Belongs to the acyl-CoA dehydrogenase family.</text>
</comment>
<dbReference type="SUPFAM" id="SSF56645">
    <property type="entry name" value="Acyl-CoA dehydrogenase NM domain-like"/>
    <property type="match status" value="1"/>
</dbReference>
<dbReference type="PANTHER" id="PTHR48083:SF2">
    <property type="entry name" value="MEDIUM-CHAIN SPECIFIC ACYL-COA DEHYDROGENASE, MITOCHONDRIAL"/>
    <property type="match status" value="1"/>
</dbReference>
<dbReference type="Pfam" id="PF02770">
    <property type="entry name" value="Acyl-CoA_dh_M"/>
    <property type="match status" value="1"/>
</dbReference>
<dbReference type="InterPro" id="IPR013786">
    <property type="entry name" value="AcylCoA_DH/ox_N"/>
</dbReference>
<dbReference type="Pfam" id="PF02771">
    <property type="entry name" value="Acyl-CoA_dh_N"/>
    <property type="match status" value="1"/>
</dbReference>
<keyword evidence="5 6" id="KW-0560">Oxidoreductase</keyword>
<proteinExistence type="inferred from homology"/>
<dbReference type="Gene3D" id="1.10.540.10">
    <property type="entry name" value="Acyl-CoA dehydrogenase/oxidase, N-terminal domain"/>
    <property type="match status" value="1"/>
</dbReference>
<comment type="cofactor">
    <cofactor evidence="1 6">
        <name>FAD</name>
        <dbReference type="ChEBI" id="CHEBI:57692"/>
    </cofactor>
</comment>
<keyword evidence="4 6" id="KW-0274">FAD</keyword>
<dbReference type="Gene3D" id="2.40.110.10">
    <property type="entry name" value="Butyryl-CoA Dehydrogenase, subunit A, domain 2"/>
    <property type="match status" value="1"/>
</dbReference>
<dbReference type="Pfam" id="PF00441">
    <property type="entry name" value="Acyl-CoA_dh_1"/>
    <property type="match status" value="1"/>
</dbReference>
<feature type="domain" description="Acyl-CoA dehydrogenase/oxidase C-terminal" evidence="7">
    <location>
        <begin position="237"/>
        <end position="387"/>
    </location>
</feature>
<evidence type="ECO:0000259" key="9">
    <source>
        <dbReference type="Pfam" id="PF02771"/>
    </source>
</evidence>
<dbReference type="InterPro" id="IPR006091">
    <property type="entry name" value="Acyl-CoA_Oxase/DH_mid-dom"/>
</dbReference>
<dbReference type="InterPro" id="IPR009100">
    <property type="entry name" value="AcylCoA_DH/oxidase_NM_dom_sf"/>
</dbReference>
<dbReference type="EMBL" id="BONC01000012">
    <property type="protein sequence ID" value="GIF56172.1"/>
    <property type="molecule type" value="Genomic_DNA"/>
</dbReference>
<feature type="domain" description="Acyl-CoA oxidase/dehydrogenase middle" evidence="8">
    <location>
        <begin position="133"/>
        <end position="224"/>
    </location>
</feature>
<accession>A0ABQ4C079</accession>
<comment type="caution">
    <text evidence="10">The sequence shown here is derived from an EMBL/GenBank/DDBJ whole genome shotgun (WGS) entry which is preliminary data.</text>
</comment>
<dbReference type="RefSeq" id="WP_203701973.1">
    <property type="nucleotide sequence ID" value="NZ_BAAALU010000012.1"/>
</dbReference>
<evidence type="ECO:0000259" key="8">
    <source>
        <dbReference type="Pfam" id="PF02770"/>
    </source>
</evidence>
<keyword evidence="3 6" id="KW-0285">Flavoprotein</keyword>
<evidence type="ECO:0000256" key="5">
    <source>
        <dbReference type="ARBA" id="ARBA00023002"/>
    </source>
</evidence>
<feature type="domain" description="Acyl-CoA dehydrogenase/oxidase N-terminal" evidence="9">
    <location>
        <begin position="10"/>
        <end position="123"/>
    </location>
</feature>
<evidence type="ECO:0000313" key="11">
    <source>
        <dbReference type="Proteomes" id="UP000624325"/>
    </source>
</evidence>
<evidence type="ECO:0000259" key="7">
    <source>
        <dbReference type="Pfam" id="PF00441"/>
    </source>
</evidence>
<evidence type="ECO:0000313" key="10">
    <source>
        <dbReference type="EMBL" id="GIF56172.1"/>
    </source>
</evidence>
<evidence type="ECO:0000256" key="4">
    <source>
        <dbReference type="ARBA" id="ARBA00022827"/>
    </source>
</evidence>
<protein>
    <submittedName>
        <fullName evidence="10">Acyl-CoA dehydrogenase</fullName>
    </submittedName>
</protein>
<dbReference type="Proteomes" id="UP000624325">
    <property type="component" value="Unassembled WGS sequence"/>
</dbReference>
<evidence type="ECO:0000256" key="1">
    <source>
        <dbReference type="ARBA" id="ARBA00001974"/>
    </source>
</evidence>
<dbReference type="InterPro" id="IPR009075">
    <property type="entry name" value="AcylCo_DH/oxidase_C"/>
</dbReference>
<evidence type="ECO:0000256" key="6">
    <source>
        <dbReference type="RuleBase" id="RU362125"/>
    </source>
</evidence>
<dbReference type="PANTHER" id="PTHR48083">
    <property type="entry name" value="MEDIUM-CHAIN SPECIFIC ACYL-COA DEHYDROGENASE, MITOCHONDRIAL-RELATED"/>
    <property type="match status" value="1"/>
</dbReference>
<dbReference type="InterPro" id="IPR037069">
    <property type="entry name" value="AcylCoA_DH/ox_N_sf"/>
</dbReference>
<evidence type="ECO:0000256" key="2">
    <source>
        <dbReference type="ARBA" id="ARBA00009347"/>
    </source>
</evidence>
<gene>
    <name evidence="10" type="primary">acd_1</name>
    <name evidence="10" type="ORF">Air01nite_22670</name>
</gene>
<reference evidence="10 11" key="1">
    <citation type="submission" date="2021-01" db="EMBL/GenBank/DDBJ databases">
        <title>Whole genome shotgun sequence of Asanoa iriomotensis NBRC 100142.</title>
        <authorList>
            <person name="Komaki H."/>
            <person name="Tamura T."/>
        </authorList>
    </citation>
    <scope>NUCLEOTIDE SEQUENCE [LARGE SCALE GENOMIC DNA]</scope>
    <source>
        <strain evidence="10 11">NBRC 100142</strain>
    </source>
</reference>
<evidence type="ECO:0000256" key="3">
    <source>
        <dbReference type="ARBA" id="ARBA00022630"/>
    </source>
</evidence>
<name>A0ABQ4C079_9ACTN</name>
<dbReference type="InterPro" id="IPR050741">
    <property type="entry name" value="Acyl-CoA_dehydrogenase"/>
</dbReference>
<dbReference type="PIRSF" id="PIRSF016578">
    <property type="entry name" value="HsaA"/>
    <property type="match status" value="1"/>
</dbReference>